<dbReference type="AlphaFoldDB" id="A0A7W7BPE4"/>
<evidence type="ECO:0000256" key="1">
    <source>
        <dbReference type="ARBA" id="ARBA00008007"/>
    </source>
</evidence>
<dbReference type="PANTHER" id="PTHR47505:SF1">
    <property type="entry name" value="DNA UTILIZATION PROTEIN YHGH"/>
    <property type="match status" value="1"/>
</dbReference>
<dbReference type="CDD" id="cd06223">
    <property type="entry name" value="PRTases_typeI"/>
    <property type="match status" value="1"/>
</dbReference>
<accession>A0A7W7BPE4</accession>
<sequence length="205" mass="21923">MAQALVEALAVVFPTWCAGCDEVDVSLCDACRAGLAAQPVRRHLGNALEVRSALRFEGVAARVLRALKEEGRTGLARPLGHAMAAAWVYDDAVAVPVPSSRASMRRRGFAATELLTKRAGLRTARLLVPARRAADQRGLSRTERMANMSGAFVARPAEGVRVVLIDDVVTTGATLLDARRALRDAGAIVLGAVTAMDTPRRRRTE</sequence>
<name>A0A7W7BPE4_9MICO</name>
<dbReference type="RefSeq" id="WP_343065946.1">
    <property type="nucleotide sequence ID" value="NZ_JACHMD010000001.1"/>
</dbReference>
<dbReference type="PANTHER" id="PTHR47505">
    <property type="entry name" value="DNA UTILIZATION PROTEIN YHGH"/>
    <property type="match status" value="1"/>
</dbReference>
<organism evidence="3 4">
    <name type="scientific">Microbacterium marinum</name>
    <dbReference type="NCBI Taxonomy" id="421115"/>
    <lineage>
        <taxon>Bacteria</taxon>
        <taxon>Bacillati</taxon>
        <taxon>Actinomycetota</taxon>
        <taxon>Actinomycetes</taxon>
        <taxon>Micrococcales</taxon>
        <taxon>Microbacteriaceae</taxon>
        <taxon>Microbacterium</taxon>
    </lineage>
</organism>
<dbReference type="EMBL" id="JACHMD010000001">
    <property type="protein sequence ID" value="MBB4666371.1"/>
    <property type="molecule type" value="Genomic_DNA"/>
</dbReference>
<evidence type="ECO:0000259" key="2">
    <source>
        <dbReference type="Pfam" id="PF00156"/>
    </source>
</evidence>
<dbReference type="Gene3D" id="3.40.50.2020">
    <property type="match status" value="1"/>
</dbReference>
<dbReference type="InterPro" id="IPR000836">
    <property type="entry name" value="PRTase_dom"/>
</dbReference>
<keyword evidence="3" id="KW-0808">Transferase</keyword>
<dbReference type="Proteomes" id="UP000573729">
    <property type="component" value="Unassembled WGS sequence"/>
</dbReference>
<dbReference type="InterPro" id="IPR029057">
    <property type="entry name" value="PRTase-like"/>
</dbReference>
<proteinExistence type="inferred from homology"/>
<comment type="caution">
    <text evidence="3">The sequence shown here is derived from an EMBL/GenBank/DDBJ whole genome shotgun (WGS) entry which is preliminary data.</text>
</comment>
<keyword evidence="3" id="KW-0328">Glycosyltransferase</keyword>
<evidence type="ECO:0000313" key="3">
    <source>
        <dbReference type="EMBL" id="MBB4666371.1"/>
    </source>
</evidence>
<dbReference type="GO" id="GO:0016757">
    <property type="term" value="F:glycosyltransferase activity"/>
    <property type="evidence" value="ECO:0007669"/>
    <property type="project" value="UniProtKB-KW"/>
</dbReference>
<feature type="domain" description="Phosphoribosyltransferase" evidence="2">
    <location>
        <begin position="158"/>
        <end position="202"/>
    </location>
</feature>
<keyword evidence="4" id="KW-1185">Reference proteome</keyword>
<dbReference type="SUPFAM" id="SSF53271">
    <property type="entry name" value="PRTase-like"/>
    <property type="match status" value="1"/>
</dbReference>
<gene>
    <name evidence="3" type="ORF">BKA24_001080</name>
</gene>
<reference evidence="3 4" key="1">
    <citation type="submission" date="2020-08" db="EMBL/GenBank/DDBJ databases">
        <title>Sequencing the genomes of 1000 actinobacteria strains.</title>
        <authorList>
            <person name="Klenk H.-P."/>
        </authorList>
    </citation>
    <scope>NUCLEOTIDE SEQUENCE [LARGE SCALE GENOMIC DNA]</scope>
    <source>
        <strain evidence="3 4">DSM 24947</strain>
    </source>
</reference>
<protein>
    <submittedName>
        <fullName evidence="3">Putative amidophosphoribosyltransferase</fullName>
    </submittedName>
</protein>
<evidence type="ECO:0000313" key="4">
    <source>
        <dbReference type="Proteomes" id="UP000573729"/>
    </source>
</evidence>
<comment type="similarity">
    <text evidence="1">Belongs to the ComF/GntX family.</text>
</comment>
<dbReference type="InterPro" id="IPR051910">
    <property type="entry name" value="ComF/GntX_DNA_util-trans"/>
</dbReference>
<dbReference type="Pfam" id="PF00156">
    <property type="entry name" value="Pribosyltran"/>
    <property type="match status" value="1"/>
</dbReference>